<dbReference type="Pfam" id="PF00106">
    <property type="entry name" value="adh_short"/>
    <property type="match status" value="1"/>
</dbReference>
<dbReference type="InterPro" id="IPR036291">
    <property type="entry name" value="NAD(P)-bd_dom_sf"/>
</dbReference>
<dbReference type="Gene3D" id="3.40.50.720">
    <property type="entry name" value="NAD(P)-binding Rossmann-like Domain"/>
    <property type="match status" value="1"/>
</dbReference>
<dbReference type="Proteomes" id="UP000616885">
    <property type="component" value="Unassembled WGS sequence"/>
</dbReference>
<evidence type="ECO:0000256" key="1">
    <source>
        <dbReference type="ARBA" id="ARBA00006484"/>
    </source>
</evidence>
<dbReference type="GO" id="GO:0016491">
    <property type="term" value="F:oxidoreductase activity"/>
    <property type="evidence" value="ECO:0007669"/>
    <property type="project" value="UniProtKB-KW"/>
</dbReference>
<dbReference type="AlphaFoldDB" id="A0A8H7K9L2"/>
<evidence type="ECO:0008006" key="5">
    <source>
        <dbReference type="Google" id="ProtNLM"/>
    </source>
</evidence>
<evidence type="ECO:0000313" key="3">
    <source>
        <dbReference type="EMBL" id="KAF9743048.1"/>
    </source>
</evidence>
<dbReference type="InterPro" id="IPR002347">
    <property type="entry name" value="SDR_fam"/>
</dbReference>
<sequence length="331" mass="35890">MATRYAQVHQSPQGAGDARPTALQIIKDEQLENKLIGKNILITGCSSGIGLETARALFATGATLYLTARDVPKAESELASLKASGRVHFLELDLNSLDSVRACASKFLSQTDHLHLFIANAGVMACPESRTKDGFETQFGVNHLAHFLLFNLLKDALLRSATPELNSRAVFLTSVGHRMATVNFGNLNLEGAYNEWAAYGQSKTAVIWTANEIDRQFKSKGLRATSVMPGGINTGLQKHMSDEAMQMFADDAVQAGWKTPEQGAATTVWAATAKALENEGGIYLENCQIGHQWDEKNGQLGDGYAPWAYDEASEAKLWKVSLGLVGLQSKE</sequence>
<dbReference type="SUPFAM" id="SSF51735">
    <property type="entry name" value="NAD(P)-binding Rossmann-fold domains"/>
    <property type="match status" value="1"/>
</dbReference>
<evidence type="ECO:0000313" key="4">
    <source>
        <dbReference type="Proteomes" id="UP000616885"/>
    </source>
</evidence>
<comment type="caution">
    <text evidence="3">The sequence shown here is derived from an EMBL/GenBank/DDBJ whole genome shotgun (WGS) entry which is preliminary data.</text>
</comment>
<accession>A0A8H7K9L2</accession>
<gene>
    <name evidence="3" type="ORF">IM811_006704</name>
</gene>
<dbReference type="PANTHER" id="PTHR24320">
    <property type="entry name" value="RETINOL DEHYDROGENASE"/>
    <property type="match status" value="1"/>
</dbReference>
<organism evidence="3 4">
    <name type="scientific">Bionectria ochroleuca</name>
    <name type="common">Gliocladium roseum</name>
    <dbReference type="NCBI Taxonomy" id="29856"/>
    <lineage>
        <taxon>Eukaryota</taxon>
        <taxon>Fungi</taxon>
        <taxon>Dikarya</taxon>
        <taxon>Ascomycota</taxon>
        <taxon>Pezizomycotina</taxon>
        <taxon>Sordariomycetes</taxon>
        <taxon>Hypocreomycetidae</taxon>
        <taxon>Hypocreales</taxon>
        <taxon>Bionectriaceae</taxon>
        <taxon>Clonostachys</taxon>
    </lineage>
</organism>
<dbReference type="EMBL" id="JADCTT010000018">
    <property type="protein sequence ID" value="KAF9743048.1"/>
    <property type="molecule type" value="Genomic_DNA"/>
</dbReference>
<comment type="similarity">
    <text evidence="1">Belongs to the short-chain dehydrogenases/reductases (SDR) family.</text>
</comment>
<reference evidence="3" key="1">
    <citation type="submission" date="2020-10" db="EMBL/GenBank/DDBJ databases">
        <title>High-Quality Genome Resource of Clonostachys rosea strain S41 by Oxford Nanopore Long-Read Sequencing.</title>
        <authorList>
            <person name="Wang H."/>
        </authorList>
    </citation>
    <scope>NUCLEOTIDE SEQUENCE</scope>
    <source>
        <strain evidence="3">S41</strain>
    </source>
</reference>
<proteinExistence type="inferred from homology"/>
<protein>
    <recommendedName>
        <fullName evidence="5">Short-chain dehydrogenase</fullName>
    </recommendedName>
</protein>
<evidence type="ECO:0000256" key="2">
    <source>
        <dbReference type="ARBA" id="ARBA00023002"/>
    </source>
</evidence>
<name>A0A8H7K9L2_BIOOC</name>
<dbReference type="PANTHER" id="PTHR24320:SF272">
    <property type="entry name" value="NAD(P)-BINDING ROSSMANN-FOLD SUPERFAMILY PROTEIN"/>
    <property type="match status" value="1"/>
</dbReference>
<keyword evidence="2" id="KW-0560">Oxidoreductase</keyword>
<dbReference type="PRINTS" id="PR00081">
    <property type="entry name" value="GDHRDH"/>
</dbReference>